<evidence type="ECO:0000256" key="1">
    <source>
        <dbReference type="ARBA" id="ARBA00004141"/>
    </source>
</evidence>
<evidence type="ECO:0000256" key="3">
    <source>
        <dbReference type="ARBA" id="ARBA00022692"/>
    </source>
</evidence>
<reference evidence="8 9" key="1">
    <citation type="submission" date="2021-06" db="EMBL/GenBank/DDBJ databases">
        <title>Caerostris extrusa draft genome.</title>
        <authorList>
            <person name="Kono N."/>
            <person name="Arakawa K."/>
        </authorList>
    </citation>
    <scope>NUCLEOTIDE SEQUENCE [LARGE SCALE GENOMIC DNA]</scope>
</reference>
<keyword evidence="4" id="KW-0769">Symport</keyword>
<dbReference type="FunFam" id="1.20.1250.20:FF:000003">
    <property type="entry name" value="Solute carrier family 17 member 3"/>
    <property type="match status" value="1"/>
</dbReference>
<protein>
    <submittedName>
        <fullName evidence="8">Inorganic phosphate cotransporter</fullName>
    </submittedName>
</protein>
<feature type="transmembrane region" description="Helical" evidence="7">
    <location>
        <begin position="59"/>
        <end position="92"/>
    </location>
</feature>
<dbReference type="SUPFAM" id="SSF103473">
    <property type="entry name" value="MFS general substrate transporter"/>
    <property type="match status" value="1"/>
</dbReference>
<keyword evidence="5 7" id="KW-1133">Transmembrane helix</keyword>
<dbReference type="GO" id="GO:0016020">
    <property type="term" value="C:membrane"/>
    <property type="evidence" value="ECO:0007669"/>
    <property type="project" value="UniProtKB-SubCell"/>
</dbReference>
<organism evidence="8 9">
    <name type="scientific">Caerostris extrusa</name>
    <name type="common">Bark spider</name>
    <name type="synonym">Caerostris bankana</name>
    <dbReference type="NCBI Taxonomy" id="172846"/>
    <lineage>
        <taxon>Eukaryota</taxon>
        <taxon>Metazoa</taxon>
        <taxon>Ecdysozoa</taxon>
        <taxon>Arthropoda</taxon>
        <taxon>Chelicerata</taxon>
        <taxon>Arachnida</taxon>
        <taxon>Araneae</taxon>
        <taxon>Araneomorphae</taxon>
        <taxon>Entelegynae</taxon>
        <taxon>Araneoidea</taxon>
        <taxon>Araneidae</taxon>
        <taxon>Caerostris</taxon>
    </lineage>
</organism>
<dbReference type="InterPro" id="IPR011701">
    <property type="entry name" value="MFS"/>
</dbReference>
<feature type="transmembrane region" description="Helical" evidence="7">
    <location>
        <begin position="20"/>
        <end position="38"/>
    </location>
</feature>
<proteinExistence type="predicted"/>
<evidence type="ECO:0000256" key="6">
    <source>
        <dbReference type="ARBA" id="ARBA00023136"/>
    </source>
</evidence>
<accession>A0AAV4S5M6</accession>
<evidence type="ECO:0000256" key="5">
    <source>
        <dbReference type="ARBA" id="ARBA00022989"/>
    </source>
</evidence>
<feature type="transmembrane region" description="Helical" evidence="7">
    <location>
        <begin position="171"/>
        <end position="189"/>
    </location>
</feature>
<sequence length="203" mass="21895">MPTYFKAIFHFDIKTNGLLSAMPYASQGISAVLFSYVADRLRRSDKLSITTIRKVWNTVGLVGPALCCLGIISVGCHAELIVALLCLGMFLNGFVYSGFNITHVDMSPDLAGVLYGITNSIANTAGIVSPMIVGVLTANGSVRFIKQEEISSEDKIFIALTRRPLKTGMQYFCITAAVYVASALFYAAFASAELQSWGKGKKA</sequence>
<gene>
    <name evidence="8" type="primary">Picot</name>
    <name evidence="8" type="ORF">CEXT_264461</name>
</gene>
<keyword evidence="6 7" id="KW-0472">Membrane</keyword>
<keyword evidence="9" id="KW-1185">Reference proteome</keyword>
<comment type="subcellular location">
    <subcellularLocation>
        <location evidence="1">Membrane</location>
        <topology evidence="1">Multi-pass membrane protein</topology>
    </subcellularLocation>
</comment>
<keyword evidence="2" id="KW-0813">Transport</keyword>
<feature type="transmembrane region" description="Helical" evidence="7">
    <location>
        <begin position="112"/>
        <end position="136"/>
    </location>
</feature>
<dbReference type="Proteomes" id="UP001054945">
    <property type="component" value="Unassembled WGS sequence"/>
</dbReference>
<evidence type="ECO:0000256" key="4">
    <source>
        <dbReference type="ARBA" id="ARBA00022847"/>
    </source>
</evidence>
<evidence type="ECO:0000256" key="7">
    <source>
        <dbReference type="SAM" id="Phobius"/>
    </source>
</evidence>
<evidence type="ECO:0000313" key="9">
    <source>
        <dbReference type="Proteomes" id="UP001054945"/>
    </source>
</evidence>
<comment type="caution">
    <text evidence="8">The sequence shown here is derived from an EMBL/GenBank/DDBJ whole genome shotgun (WGS) entry which is preliminary data.</text>
</comment>
<dbReference type="AlphaFoldDB" id="A0AAV4S5M6"/>
<dbReference type="InterPro" id="IPR036259">
    <property type="entry name" value="MFS_trans_sf"/>
</dbReference>
<keyword evidence="3 7" id="KW-0812">Transmembrane</keyword>
<dbReference type="InterPro" id="IPR050382">
    <property type="entry name" value="MFS_Na/Anion_cotransporter"/>
</dbReference>
<dbReference type="Pfam" id="PF07690">
    <property type="entry name" value="MFS_1"/>
    <property type="match status" value="1"/>
</dbReference>
<dbReference type="PANTHER" id="PTHR11662:SF399">
    <property type="entry name" value="FI19708P1-RELATED"/>
    <property type="match status" value="1"/>
</dbReference>
<dbReference type="GO" id="GO:0006820">
    <property type="term" value="P:monoatomic anion transport"/>
    <property type="evidence" value="ECO:0007669"/>
    <property type="project" value="TreeGrafter"/>
</dbReference>
<evidence type="ECO:0000313" key="8">
    <source>
        <dbReference type="EMBL" id="GIY29445.1"/>
    </source>
</evidence>
<evidence type="ECO:0000256" key="2">
    <source>
        <dbReference type="ARBA" id="ARBA00022448"/>
    </source>
</evidence>
<dbReference type="PANTHER" id="PTHR11662">
    <property type="entry name" value="SOLUTE CARRIER FAMILY 17"/>
    <property type="match status" value="1"/>
</dbReference>
<dbReference type="Gene3D" id="1.20.1250.20">
    <property type="entry name" value="MFS general substrate transporter like domains"/>
    <property type="match status" value="1"/>
</dbReference>
<dbReference type="EMBL" id="BPLR01009075">
    <property type="protein sequence ID" value="GIY29445.1"/>
    <property type="molecule type" value="Genomic_DNA"/>
</dbReference>
<dbReference type="GO" id="GO:0015293">
    <property type="term" value="F:symporter activity"/>
    <property type="evidence" value="ECO:0007669"/>
    <property type="project" value="UniProtKB-KW"/>
</dbReference>
<name>A0AAV4S5M6_CAEEX</name>